<dbReference type="GO" id="GO:0016020">
    <property type="term" value="C:membrane"/>
    <property type="evidence" value="ECO:0007669"/>
    <property type="project" value="TreeGrafter"/>
</dbReference>
<keyword evidence="4" id="KW-0858">Xylan degradation</keyword>
<dbReference type="AlphaFoldDB" id="M7MWW4"/>
<comment type="caution">
    <text evidence="4">The sequence shown here is derived from an EMBL/GenBank/DDBJ whole genome shotgun (WGS) entry which is preliminary data.</text>
</comment>
<protein>
    <submittedName>
        <fullName evidence="4">Bifunctional xylanase/deacetylase</fullName>
    </submittedName>
</protein>
<dbReference type="SUPFAM" id="SSF88713">
    <property type="entry name" value="Glycoside hydrolase/deacetylase"/>
    <property type="match status" value="1"/>
</dbReference>
<evidence type="ECO:0000313" key="4">
    <source>
        <dbReference type="EMBL" id="EMR00908.1"/>
    </source>
</evidence>
<dbReference type="Pfam" id="PF01522">
    <property type="entry name" value="Polysacc_deac_1"/>
    <property type="match status" value="1"/>
</dbReference>
<dbReference type="GO" id="GO:0016810">
    <property type="term" value="F:hydrolase activity, acting on carbon-nitrogen (but not peptide) bonds"/>
    <property type="evidence" value="ECO:0007669"/>
    <property type="project" value="InterPro"/>
</dbReference>
<dbReference type="GO" id="GO:0016798">
    <property type="term" value="F:hydrolase activity, acting on glycosyl bonds"/>
    <property type="evidence" value="ECO:0007669"/>
    <property type="project" value="UniProtKB-KW"/>
</dbReference>
<accession>M7MWW4</accession>
<evidence type="ECO:0000259" key="3">
    <source>
        <dbReference type="PROSITE" id="PS51677"/>
    </source>
</evidence>
<dbReference type="InterPro" id="IPR011330">
    <property type="entry name" value="Glyco_hydro/deAcase_b/a-brl"/>
</dbReference>
<sequence>MYLHFTPRWLQQLYPNLLWHMPRSSPEIYLTFDDGPIPEVTPWVLQQLAQWNARATFFCVGQNVQNHPELVQQLVQAGHRLGNHTYHHLKGSQTPLQAYLQDVARCQQALAPYLDQQAPLLFRPPYGRMGRQQRRQLQEQYRIVMWDVLSADYDSRLQPRRCLAKSIAHTRPGSIVVFHDSLKAWDRLQWVLPRYLAHFSRLGYSFAAL</sequence>
<dbReference type="PANTHER" id="PTHR10587">
    <property type="entry name" value="GLYCOSYL TRANSFERASE-RELATED"/>
    <property type="match status" value="1"/>
</dbReference>
<dbReference type="RefSeq" id="WP_009197350.1">
    <property type="nucleotide sequence ID" value="NZ_AODQ01000169.1"/>
</dbReference>
<keyword evidence="4" id="KW-0119">Carbohydrate metabolism</keyword>
<dbReference type="eggNOG" id="COG0726">
    <property type="taxonomic scope" value="Bacteria"/>
</dbReference>
<gene>
    <name evidence="4" type="primary">xynD_2</name>
    <name evidence="4" type="ORF">ADICEAN_03975</name>
</gene>
<dbReference type="Gene3D" id="3.20.20.370">
    <property type="entry name" value="Glycoside hydrolase/deacetylase"/>
    <property type="match status" value="1"/>
</dbReference>
<name>M7MWW4_9BACT</name>
<reference evidence="4 5" key="1">
    <citation type="journal article" date="2013" name="Genome Announc.">
        <title>Draft Genome Sequence of Cesiribacter andamanensis Strain AMV16T, Isolated from a Soil Sample from a Mud Volcano in the Andaman Islands, India.</title>
        <authorList>
            <person name="Shivaji S."/>
            <person name="Ara S."/>
            <person name="Begum Z."/>
            <person name="Srinivas T.N."/>
            <person name="Singh A."/>
            <person name="Kumar Pinnaka A."/>
        </authorList>
    </citation>
    <scope>NUCLEOTIDE SEQUENCE [LARGE SCALE GENOMIC DNA]</scope>
    <source>
        <strain evidence="4 5">AMV16</strain>
    </source>
</reference>
<dbReference type="GO" id="GO:0045493">
    <property type="term" value="P:xylan catabolic process"/>
    <property type="evidence" value="ECO:0007669"/>
    <property type="project" value="UniProtKB-KW"/>
</dbReference>
<organism evidence="4 5">
    <name type="scientific">Cesiribacter andamanensis AMV16</name>
    <dbReference type="NCBI Taxonomy" id="1279009"/>
    <lineage>
        <taxon>Bacteria</taxon>
        <taxon>Pseudomonadati</taxon>
        <taxon>Bacteroidota</taxon>
        <taxon>Cytophagia</taxon>
        <taxon>Cytophagales</taxon>
        <taxon>Cesiribacteraceae</taxon>
        <taxon>Cesiribacter</taxon>
    </lineage>
</organism>
<dbReference type="OrthoDB" id="9812065at2"/>
<dbReference type="PANTHER" id="PTHR10587:SF133">
    <property type="entry name" value="CHITIN DEACETYLASE 1-RELATED"/>
    <property type="match status" value="1"/>
</dbReference>
<keyword evidence="1" id="KW-0479">Metal-binding</keyword>
<dbReference type="STRING" id="1279009.ADICEAN_03975"/>
<feature type="domain" description="NodB homology" evidence="3">
    <location>
        <begin position="26"/>
        <end position="207"/>
    </location>
</feature>
<proteinExistence type="predicted"/>
<keyword evidence="2 4" id="KW-0378">Hydrolase</keyword>
<dbReference type="PROSITE" id="PS51677">
    <property type="entry name" value="NODB"/>
    <property type="match status" value="1"/>
</dbReference>
<evidence type="ECO:0000256" key="2">
    <source>
        <dbReference type="ARBA" id="ARBA00022801"/>
    </source>
</evidence>
<evidence type="ECO:0000256" key="1">
    <source>
        <dbReference type="ARBA" id="ARBA00022723"/>
    </source>
</evidence>
<dbReference type="Proteomes" id="UP000011910">
    <property type="component" value="Unassembled WGS sequence"/>
</dbReference>
<dbReference type="GO" id="GO:0046872">
    <property type="term" value="F:metal ion binding"/>
    <property type="evidence" value="ECO:0007669"/>
    <property type="project" value="UniProtKB-KW"/>
</dbReference>
<keyword evidence="4" id="KW-0326">Glycosidase</keyword>
<keyword evidence="5" id="KW-1185">Reference proteome</keyword>
<dbReference type="InterPro" id="IPR002509">
    <property type="entry name" value="NODB_dom"/>
</dbReference>
<dbReference type="InterPro" id="IPR050248">
    <property type="entry name" value="Polysacc_deacetylase_ArnD"/>
</dbReference>
<dbReference type="EMBL" id="AODQ01000169">
    <property type="protein sequence ID" value="EMR00908.1"/>
    <property type="molecule type" value="Genomic_DNA"/>
</dbReference>
<dbReference type="PATRIC" id="fig|1279009.4.peg.4017"/>
<dbReference type="CDD" id="cd10917">
    <property type="entry name" value="CE4_NodB_like_6s_7s"/>
    <property type="match status" value="1"/>
</dbReference>
<evidence type="ECO:0000313" key="5">
    <source>
        <dbReference type="Proteomes" id="UP000011910"/>
    </source>
</evidence>
<keyword evidence="4" id="KW-0624">Polysaccharide degradation</keyword>